<dbReference type="EMBL" id="JAMZED010000020">
    <property type="protein sequence ID" value="MCR6504982.1"/>
    <property type="molecule type" value="Genomic_DNA"/>
</dbReference>
<organism evidence="7 8">
    <name type="scientific">Bacteroides muris</name>
    <name type="common">ex Fokt et al. 2023</name>
    <dbReference type="NCBI Taxonomy" id="2937417"/>
    <lineage>
        <taxon>Bacteria</taxon>
        <taxon>Pseudomonadati</taxon>
        <taxon>Bacteroidota</taxon>
        <taxon>Bacteroidia</taxon>
        <taxon>Bacteroidales</taxon>
        <taxon>Bacteroidaceae</taxon>
        <taxon>Bacteroides</taxon>
    </lineage>
</organism>
<keyword evidence="8" id="KW-1185">Reference proteome</keyword>
<reference evidence="7" key="2">
    <citation type="submission" date="2022-04" db="EMBL/GenBank/DDBJ databases">
        <authorList>
            <person name="Fokt H."/>
            <person name="Baines J."/>
        </authorList>
    </citation>
    <scope>NUCLEOTIDE SEQUENCE</scope>
    <source>
        <strain evidence="7">KH365_2</strain>
    </source>
</reference>
<evidence type="ECO:0000259" key="6">
    <source>
        <dbReference type="Pfam" id="PF04357"/>
    </source>
</evidence>
<feature type="transmembrane region" description="Helical" evidence="5">
    <location>
        <begin position="9"/>
        <end position="29"/>
    </location>
</feature>
<evidence type="ECO:0000256" key="1">
    <source>
        <dbReference type="ARBA" id="ARBA00004167"/>
    </source>
</evidence>
<evidence type="ECO:0000256" key="2">
    <source>
        <dbReference type="ARBA" id="ARBA00022692"/>
    </source>
</evidence>
<evidence type="ECO:0000256" key="3">
    <source>
        <dbReference type="ARBA" id="ARBA00022989"/>
    </source>
</evidence>
<name>A0A9X2NUF9_9BACE</name>
<dbReference type="GO" id="GO:0009306">
    <property type="term" value="P:protein secretion"/>
    <property type="evidence" value="ECO:0007669"/>
    <property type="project" value="InterPro"/>
</dbReference>
<feature type="domain" description="Translocation and assembly module TamB C-terminal" evidence="6">
    <location>
        <begin position="1092"/>
        <end position="1490"/>
    </location>
</feature>
<dbReference type="Proteomes" id="UP001143192">
    <property type="component" value="Unassembled WGS sequence"/>
</dbReference>
<accession>A0A9X2NUF9</accession>
<keyword evidence="4 5" id="KW-0472">Membrane</keyword>
<evidence type="ECO:0000256" key="5">
    <source>
        <dbReference type="SAM" id="Phobius"/>
    </source>
</evidence>
<keyword evidence="2 5" id="KW-0812">Transmembrane</keyword>
<evidence type="ECO:0000313" key="7">
    <source>
        <dbReference type="EMBL" id="MCR6504982.1"/>
    </source>
</evidence>
<comment type="caution">
    <text evidence="7">The sequence shown here is derived from an EMBL/GenBank/DDBJ whole genome shotgun (WGS) entry which is preliminary data.</text>
</comment>
<sequence length="1536" mass="169295">MKRKGFKIALWALLTPITLFIILMILLYVPPVQSFIRKQATAIASDATGMDISVERIDLRFPLNLLVRGVLVVEPADSTAGVQHPDTLLNLESLNVHVQAWPLFKGKVEVDDITLKQVAVNSSNLVEGMRIKGVLGHFFLESHGIDLTKEDAILNNIELSDTHVQVMLTDTTGTPKDTTETALNWKVTLHTLKLKNVSVDLQMPLDSMGLKAHIGDAEIADAAADLKHQFYGWRKFLLTGTSVNYDTGGLEHAIAGVSDTDASISTDSIAVRASAGFDPSHIALRDIRLGIDSVMYYGRDMNAVIREFSMYERSGLSVTSLTGRLFADSTVIRIPSLKLLTPHSEMNLTAQTYWKLINMPTTGRLTARFNARIGKQDVLLFAGGLPEAFKEAYPFRPLTIHAGTEGNLKQMQISRFTAELPGAFSLSGGGEFWNLTDSVKRSGSMDFEMHTQNLNFLTGLADITPDGSVIVPDSMHLAARVGVEGAQCTATLKLQEKEGDLSLDAAYNLATEAYHADLAINNLQVHHFLPKDSIYALTAKMSAKGQGVDMASRKTVAALNASLEKLQYGHWDISGVDVRAGLKSSVATVRLASDNVLLKMQGNADMRLDRSYLDGALDLNVKEVNLHKLGLVPRPLKHPFAFTMGVEARHDSLKLRLDAGDLNLRFRAHSTLKKLMEQSDKFVSILTKQIDERCLDHATLRQVLPSAGMHLEAGNQNPVSYFLAAKGISYNDFKLSFGFTPQVGINGRTAVHGLRMDSLQLDTIFFTVKQDTARMKLQGGVINGPKNPQFVFRSTLTGEVRNEDAELTVDYVDGKGQTGVLFGINARPLTEGHGRGNGVLLNLVPAEPIIAFRKFHFEDNCNWIYLHKNMRVYANIDMDSDDGLCFRMQSNKDDTLSLQNINVELNRLRLDELTDVLPYMPRLTGLFSAEANYIQTATSLQVSAEANVEKLTYERQPVGDIGLGATWLPGDKDTHYLNTYFTYDNEEVMTADGILKQKNGKDTLEVSTRFEHFPLKMVNAFIPDQMVTFTGDIDGGLYIGGSPDKPQMHGDIALDSVSVYARQAGARYWFDNRPVQVKDNQLIFDKFAIYTTSKNPFTIDGKVDFRNMERPTANLNLLAENYTLLDAPRTRESLVYGKVFVDLRATVKGPLDGLAMRGNMNLLGNTNVTYVLTDSPLTVEDRLDGLVTFTSFADTMSVAAEEVPAMSLGGLEMYMSVHIDDAVRLRADLSTDRSKYIELEGGGDLNMQYTPQGDMSLTGRYTLSGGVMKYSLPIIPLKEFQFNPGSYVDWRGNIMNPALNLKATERVRSSVSDGDGDGSRMVNFDVSISIKNKLESPDLIFDISAPEDAAVENELQAMGAEERSKQAIAMLATGIYLNSGAKGGGLTMGAALNSVLQSQINSLAGGIKGANISVGVEDRTSSETGDTQKDFSFRYSQRFFNDRVQIVIGGKVSTGANATNNAESFIDNISLEYRLDASGTRYVRVFHNKNYESILDGEITETGVGLVLRRKMDRLGELFIFKKKGIKERENGLKRE</sequence>
<gene>
    <name evidence="7" type="ORF">M1B79_09935</name>
</gene>
<keyword evidence="3 5" id="KW-1133">Transmembrane helix</keyword>
<dbReference type="RefSeq" id="WP_257931621.1">
    <property type="nucleotide sequence ID" value="NZ_JAMZED010000020.1"/>
</dbReference>
<evidence type="ECO:0000256" key="4">
    <source>
        <dbReference type="ARBA" id="ARBA00023136"/>
    </source>
</evidence>
<dbReference type="PANTHER" id="PTHR36985:SF1">
    <property type="entry name" value="TRANSLOCATION AND ASSEMBLY MODULE SUBUNIT TAMB"/>
    <property type="match status" value="1"/>
</dbReference>
<evidence type="ECO:0000313" key="8">
    <source>
        <dbReference type="Proteomes" id="UP001143192"/>
    </source>
</evidence>
<dbReference type="Pfam" id="PF04357">
    <property type="entry name" value="TamB"/>
    <property type="match status" value="1"/>
</dbReference>
<protein>
    <submittedName>
        <fullName evidence="7">Translocation/assembly module TamB</fullName>
    </submittedName>
</protein>
<dbReference type="GO" id="GO:0005886">
    <property type="term" value="C:plasma membrane"/>
    <property type="evidence" value="ECO:0007669"/>
    <property type="project" value="InterPro"/>
</dbReference>
<dbReference type="PANTHER" id="PTHR36985">
    <property type="entry name" value="TRANSLOCATION AND ASSEMBLY MODULE SUBUNIT TAMB"/>
    <property type="match status" value="1"/>
</dbReference>
<dbReference type="InterPro" id="IPR007452">
    <property type="entry name" value="TamB_C"/>
</dbReference>
<comment type="subcellular location">
    <subcellularLocation>
        <location evidence="1">Membrane</location>
        <topology evidence="1">Single-pass membrane protein</topology>
    </subcellularLocation>
</comment>
<proteinExistence type="predicted"/>
<reference evidence="7" key="1">
    <citation type="journal article" date="2022" name="Arch. Microbiol.">
        <title>Bacteroides muris sp. nov. isolated from the cecum of wild-derived house mice.</title>
        <authorList>
            <person name="Fokt H."/>
            <person name="Unni R."/>
            <person name="Repnik U."/>
            <person name="Schmitz R.A."/>
            <person name="Bramkamp M."/>
            <person name="Baines J.F."/>
            <person name="Unterweger D."/>
        </authorList>
    </citation>
    <scope>NUCLEOTIDE SEQUENCE</scope>
    <source>
        <strain evidence="7">KH365_2</strain>
    </source>
</reference>